<comment type="caution">
    <text evidence="6">The sequence shown here is derived from an EMBL/GenBank/DDBJ whole genome shotgun (WGS) entry which is preliminary data.</text>
</comment>
<evidence type="ECO:0000313" key="7">
    <source>
        <dbReference type="Proteomes" id="UP001178507"/>
    </source>
</evidence>
<dbReference type="GO" id="GO:0005525">
    <property type="term" value="F:GTP binding"/>
    <property type="evidence" value="ECO:0007669"/>
    <property type="project" value="UniProtKB-KW"/>
</dbReference>
<keyword evidence="4" id="KW-0732">Signal</keyword>
<keyword evidence="1" id="KW-0547">Nucleotide-binding</keyword>
<dbReference type="PANTHER" id="PTHR45782:SF4">
    <property type="entry name" value="MITOCHONDRIAL RIBOSOME-ASSOCIATED GTPASE 1"/>
    <property type="match status" value="1"/>
</dbReference>
<protein>
    <recommendedName>
        <fullName evidence="5">G domain-containing protein</fullName>
    </recommendedName>
</protein>
<dbReference type="AlphaFoldDB" id="A0AA36J1P2"/>
<evidence type="ECO:0000256" key="3">
    <source>
        <dbReference type="SAM" id="MobiDB-lite"/>
    </source>
</evidence>
<dbReference type="GO" id="GO:0005739">
    <property type="term" value="C:mitochondrion"/>
    <property type="evidence" value="ECO:0007669"/>
    <property type="project" value="TreeGrafter"/>
</dbReference>
<dbReference type="Pfam" id="PF01926">
    <property type="entry name" value="MMR_HSR1"/>
    <property type="match status" value="1"/>
</dbReference>
<reference evidence="6" key="1">
    <citation type="submission" date="2023-08" db="EMBL/GenBank/DDBJ databases">
        <authorList>
            <person name="Chen Y."/>
            <person name="Shah S."/>
            <person name="Dougan E. K."/>
            <person name="Thang M."/>
            <person name="Chan C."/>
        </authorList>
    </citation>
    <scope>NUCLEOTIDE SEQUENCE</scope>
</reference>
<sequence length="819" mass="91993">MARALPAFCLVLAFAEDASDASSFLYSQVYAAKRSDYYLRRAKAFRSSSVACRAFLEAAAEINPDNESVLDRAKGAIGCGFQEPVRLAGPTELQIGPVRSWPAEQPSCSSVGQPRHVFATPLGFLHASELNLRDWRATLQRFSAAAQAKFAEVQRKKKQSFVDLNNHFFSSQDTNPFSAMRQPGTWPELYSSSEYKEWARASRDICTSFISKLGIHLSKEEAEDMELVTWAAVYPKKSEPVTHYYHAHQESIVSFVLYVKMPEPVTPLTISDPRGAPPVEDFEWFQDKGDMGVDGDPPFHRPMEFYAEEGDILIFPSFAIHKVPPHIGESTRVVFPTNCHLPKRPRKLSDKFQGRECPLDGWERIARWQQAPTAFGRPVAPYVAHAQQALALAQTLESQRCGVMRRSTRLQHQFHDFASRGVFNFDNHPHWFVGHMSKGKVKIEQKMKDVDILLEVRDARAPFSSAQFDLTSKIGDNVQRLVILNKADLVTPNVGIAMRNLVEEAGQPCLLTTASENKNLIKIKQFALDNVRAKYPRTLGLMLMVVGLPNVGKSTIISGLKRIAFSTARHQGTSSKLMQGVKWTVPKASKRPGQTRDVSFFQLTNHPRLYCYDTPGVSLLKRQNDPERNAKLGVLNCMPDHIAGETYLADYLLFRLNRDRVFDYVSELELPGPTDDVRYLCAHITDQLLLKNEPQSVTNVASGAVFFLKLSSKLISWRLGKVCLDYVPNPGEVERLRQLRAQTEPPGPWGPACYPEVPEGLELRNRTQGPGFRGATRAAETRRKMERLPRDQCPLHPKKSHFSRSVLLPGSIGVAAKPK</sequence>
<name>A0AA36J1P2_9DINO</name>
<feature type="region of interest" description="Disordered" evidence="3">
    <location>
        <begin position="764"/>
        <end position="800"/>
    </location>
</feature>
<dbReference type="Proteomes" id="UP001178507">
    <property type="component" value="Unassembled WGS sequence"/>
</dbReference>
<keyword evidence="2" id="KW-0342">GTP-binding</keyword>
<dbReference type="Gene3D" id="3.40.50.300">
    <property type="entry name" value="P-loop containing nucleotide triphosphate hydrolases"/>
    <property type="match status" value="1"/>
</dbReference>
<dbReference type="Gene3D" id="2.60.120.620">
    <property type="entry name" value="q2cbj1_9rhob like domain"/>
    <property type="match status" value="1"/>
</dbReference>
<dbReference type="GO" id="GO:0003924">
    <property type="term" value="F:GTPase activity"/>
    <property type="evidence" value="ECO:0007669"/>
    <property type="project" value="TreeGrafter"/>
</dbReference>
<evidence type="ECO:0000256" key="2">
    <source>
        <dbReference type="ARBA" id="ARBA00023134"/>
    </source>
</evidence>
<dbReference type="PANTHER" id="PTHR45782">
    <property type="entry name" value="MITOCHONDRIAL RIBOSOME-ASSOCIATED GTPASE 1"/>
    <property type="match status" value="1"/>
</dbReference>
<dbReference type="InterPro" id="IPR012668">
    <property type="entry name" value="CHP02466"/>
</dbReference>
<evidence type="ECO:0000259" key="5">
    <source>
        <dbReference type="Pfam" id="PF01926"/>
    </source>
</evidence>
<dbReference type="InterPro" id="IPR027417">
    <property type="entry name" value="P-loop_NTPase"/>
</dbReference>
<feature type="chain" id="PRO_5041269810" description="G domain-containing protein" evidence="4">
    <location>
        <begin position="22"/>
        <end position="819"/>
    </location>
</feature>
<dbReference type="Pfam" id="PF13759">
    <property type="entry name" value="2OG-FeII_Oxy_5"/>
    <property type="match status" value="1"/>
</dbReference>
<dbReference type="GO" id="GO:0032543">
    <property type="term" value="P:mitochondrial translation"/>
    <property type="evidence" value="ECO:0007669"/>
    <property type="project" value="TreeGrafter"/>
</dbReference>
<dbReference type="InterPro" id="IPR006073">
    <property type="entry name" value="GTP-bd"/>
</dbReference>
<evidence type="ECO:0000256" key="1">
    <source>
        <dbReference type="ARBA" id="ARBA00022741"/>
    </source>
</evidence>
<feature type="signal peptide" evidence="4">
    <location>
        <begin position="1"/>
        <end position="21"/>
    </location>
</feature>
<feature type="domain" description="G" evidence="5">
    <location>
        <begin position="544"/>
        <end position="621"/>
    </location>
</feature>
<organism evidence="6 7">
    <name type="scientific">Effrenium voratum</name>
    <dbReference type="NCBI Taxonomy" id="2562239"/>
    <lineage>
        <taxon>Eukaryota</taxon>
        <taxon>Sar</taxon>
        <taxon>Alveolata</taxon>
        <taxon>Dinophyceae</taxon>
        <taxon>Suessiales</taxon>
        <taxon>Symbiodiniaceae</taxon>
        <taxon>Effrenium</taxon>
    </lineage>
</organism>
<dbReference type="SUPFAM" id="SSF52540">
    <property type="entry name" value="P-loop containing nucleoside triphosphate hydrolases"/>
    <property type="match status" value="1"/>
</dbReference>
<keyword evidence="7" id="KW-1185">Reference proteome</keyword>
<evidence type="ECO:0000256" key="4">
    <source>
        <dbReference type="SAM" id="SignalP"/>
    </source>
</evidence>
<feature type="compositionally biased region" description="Basic and acidic residues" evidence="3">
    <location>
        <begin position="779"/>
        <end position="790"/>
    </location>
</feature>
<accession>A0AA36J1P2</accession>
<dbReference type="EMBL" id="CAUJNA010003284">
    <property type="protein sequence ID" value="CAJ1397983.1"/>
    <property type="molecule type" value="Genomic_DNA"/>
</dbReference>
<evidence type="ECO:0000313" key="6">
    <source>
        <dbReference type="EMBL" id="CAJ1397983.1"/>
    </source>
</evidence>
<proteinExistence type="predicted"/>
<gene>
    <name evidence="6" type="ORF">EVOR1521_LOCUS21887</name>
</gene>